<gene>
    <name evidence="1" type="ORF">pipiens_001897</name>
</gene>
<comment type="caution">
    <text evidence="1">The sequence shown here is derived from an EMBL/GenBank/DDBJ whole genome shotgun (WGS) entry which is preliminary data.</text>
</comment>
<proteinExistence type="predicted"/>
<dbReference type="EMBL" id="JBEHCU010003677">
    <property type="protein sequence ID" value="KAL1402050.1"/>
    <property type="molecule type" value="Genomic_DNA"/>
</dbReference>
<reference evidence="1 2" key="1">
    <citation type="submission" date="2024-05" db="EMBL/GenBank/DDBJ databases">
        <title>Culex pipiens pipiens assembly and annotation.</title>
        <authorList>
            <person name="Alout H."/>
            <person name="Durand T."/>
        </authorList>
    </citation>
    <scope>NUCLEOTIDE SEQUENCE [LARGE SCALE GENOMIC DNA]</scope>
    <source>
        <strain evidence="1">HA-2024</strain>
        <tissue evidence="1">Whole body</tissue>
    </source>
</reference>
<evidence type="ECO:0000313" key="2">
    <source>
        <dbReference type="Proteomes" id="UP001562425"/>
    </source>
</evidence>
<keyword evidence="2" id="KW-1185">Reference proteome</keyword>
<sequence length="68" mass="7864">MPKRSLSTCQPESRKRECLFPLRSNGQFVPQGVTGFGSRKRIFWPAFRRTATHRTTSQMQLPARDPQT</sequence>
<dbReference type="AlphaFoldDB" id="A0ABD1DSB2"/>
<name>A0ABD1DSB2_CULPP</name>
<evidence type="ECO:0000313" key="1">
    <source>
        <dbReference type="EMBL" id="KAL1402050.1"/>
    </source>
</evidence>
<dbReference type="Proteomes" id="UP001562425">
    <property type="component" value="Unassembled WGS sequence"/>
</dbReference>
<protein>
    <submittedName>
        <fullName evidence="1">Uncharacterized protein</fullName>
    </submittedName>
</protein>
<organism evidence="1 2">
    <name type="scientific">Culex pipiens pipiens</name>
    <name type="common">Northern house mosquito</name>
    <dbReference type="NCBI Taxonomy" id="38569"/>
    <lineage>
        <taxon>Eukaryota</taxon>
        <taxon>Metazoa</taxon>
        <taxon>Ecdysozoa</taxon>
        <taxon>Arthropoda</taxon>
        <taxon>Hexapoda</taxon>
        <taxon>Insecta</taxon>
        <taxon>Pterygota</taxon>
        <taxon>Neoptera</taxon>
        <taxon>Endopterygota</taxon>
        <taxon>Diptera</taxon>
        <taxon>Nematocera</taxon>
        <taxon>Culicoidea</taxon>
        <taxon>Culicidae</taxon>
        <taxon>Culicinae</taxon>
        <taxon>Culicini</taxon>
        <taxon>Culex</taxon>
        <taxon>Culex</taxon>
    </lineage>
</organism>
<accession>A0ABD1DSB2</accession>